<evidence type="ECO:0000256" key="1">
    <source>
        <dbReference type="SAM" id="SignalP"/>
    </source>
</evidence>
<protein>
    <submittedName>
        <fullName evidence="2">Uncharacterized protein</fullName>
    </submittedName>
</protein>
<dbReference type="EMBL" id="JAKUDN010000002">
    <property type="protein sequence ID" value="MCP8352257.1"/>
    <property type="molecule type" value="Genomic_DNA"/>
</dbReference>
<dbReference type="RefSeq" id="WP_258569364.1">
    <property type="nucleotide sequence ID" value="NZ_JAKUDN010000002.1"/>
</dbReference>
<reference evidence="2 3" key="1">
    <citation type="journal article" date="2022" name="Nat. Microbiol.">
        <title>The microbiome of a bacterivorous marine choanoflagellate contains a resource-demanding obligate bacterial associate.</title>
        <authorList>
            <person name="Needham D.M."/>
            <person name="Poirier C."/>
            <person name="Bachy C."/>
            <person name="George E.E."/>
            <person name="Wilken S."/>
            <person name="Yung C.C.M."/>
            <person name="Limardo A.J."/>
            <person name="Morando M."/>
            <person name="Sudek L."/>
            <person name="Malmstrom R.R."/>
            <person name="Keeling P.J."/>
            <person name="Santoro A.E."/>
            <person name="Worden A.Z."/>
        </authorList>
    </citation>
    <scope>NUCLEOTIDE SEQUENCE [LARGE SCALE GENOMIC DNA]</scope>
    <source>
        <strain evidence="2 3">Comchoano-2</strain>
    </source>
</reference>
<feature type="signal peptide" evidence="1">
    <location>
        <begin position="1"/>
        <end position="23"/>
    </location>
</feature>
<gene>
    <name evidence="2" type="ORF">MKS91_03015</name>
</gene>
<keyword evidence="1" id="KW-0732">Signal</keyword>
<proteinExistence type="predicted"/>
<comment type="caution">
    <text evidence="2">The sequence shown here is derived from an EMBL/GenBank/DDBJ whole genome shotgun (WGS) entry which is preliminary data.</text>
</comment>
<organism evidence="2 3">
    <name type="scientific">Candidatus Synchoanobacter obligatus</name>
    <dbReference type="NCBI Taxonomy" id="2919597"/>
    <lineage>
        <taxon>Bacteria</taxon>
        <taxon>Pseudomonadati</taxon>
        <taxon>Pseudomonadota</taxon>
        <taxon>Gammaproteobacteria</taxon>
        <taxon>Candidatus Comchoanobacterales</taxon>
        <taxon>Candidatus Comchoanobacteraceae</taxon>
        <taxon>Candidatus Synchoanobacter</taxon>
    </lineage>
</organism>
<keyword evidence="3" id="KW-1185">Reference proteome</keyword>
<evidence type="ECO:0000313" key="2">
    <source>
        <dbReference type="EMBL" id="MCP8352257.1"/>
    </source>
</evidence>
<feature type="chain" id="PRO_5046585040" evidence="1">
    <location>
        <begin position="24"/>
        <end position="250"/>
    </location>
</feature>
<name>A0ABT1L503_9GAMM</name>
<evidence type="ECO:0000313" key="3">
    <source>
        <dbReference type="Proteomes" id="UP001320768"/>
    </source>
</evidence>
<dbReference type="Proteomes" id="UP001320768">
    <property type="component" value="Unassembled WGS sequence"/>
</dbReference>
<sequence length="250" mass="26740">MNKSLSLAVLLLSPLTAAISVSAGVGVHSIELGDCTADTKHLIGGYGDDAAAENLAPRVSCGTYARPTAHLKIEHPLKAFDRGNVSIAGTVEISSSDKRYFAHAIMRHTSGDDYYRSAHVANEAKLASHLDVMFAPTNSASQLGLRFSRNADKFIFLTDLGADASKFESVEFDDASWWYGLVAETKADFKRVQVTAKLAYTIHSYDTTESEQSIIISSAQNHAITPLVFGAATDSSQLSGSISFGMSPSE</sequence>
<accession>A0ABT1L503</accession>